<gene>
    <name evidence="1" type="ORF">ARALYDRAFT_919064</name>
</gene>
<dbReference type="Proteomes" id="UP000008694">
    <property type="component" value="Unassembled WGS sequence"/>
</dbReference>
<name>D7MQF6_ARALL</name>
<proteinExistence type="predicted"/>
<reference evidence="2" key="1">
    <citation type="journal article" date="2011" name="Nat. Genet.">
        <title>The Arabidopsis lyrata genome sequence and the basis of rapid genome size change.</title>
        <authorList>
            <person name="Hu T.T."/>
            <person name="Pattyn P."/>
            <person name="Bakker E.G."/>
            <person name="Cao J."/>
            <person name="Cheng J.-F."/>
            <person name="Clark R.M."/>
            <person name="Fahlgren N."/>
            <person name="Fawcett J.A."/>
            <person name="Grimwood J."/>
            <person name="Gundlach H."/>
            <person name="Haberer G."/>
            <person name="Hollister J.D."/>
            <person name="Ossowski S."/>
            <person name="Ottilar R.P."/>
            <person name="Salamov A.A."/>
            <person name="Schneeberger K."/>
            <person name="Spannagl M."/>
            <person name="Wang X."/>
            <person name="Yang L."/>
            <person name="Nasrallah M.E."/>
            <person name="Bergelson J."/>
            <person name="Carrington J.C."/>
            <person name="Gaut B.S."/>
            <person name="Schmutz J."/>
            <person name="Mayer K.F.X."/>
            <person name="Van de Peer Y."/>
            <person name="Grigoriev I.V."/>
            <person name="Nordborg M."/>
            <person name="Weigel D."/>
            <person name="Guo Y.-L."/>
        </authorList>
    </citation>
    <scope>NUCLEOTIDE SEQUENCE [LARGE SCALE GENOMIC DNA]</scope>
    <source>
        <strain evidence="2">cv. MN47</strain>
    </source>
</reference>
<evidence type="ECO:0000313" key="1">
    <source>
        <dbReference type="EMBL" id="EFH42538.1"/>
    </source>
</evidence>
<dbReference type="Gramene" id="scaffold_802464.1">
    <property type="protein sequence ID" value="scaffold_802464.1"/>
    <property type="gene ID" value="scaffold_802464.1"/>
</dbReference>
<protein>
    <submittedName>
        <fullName evidence="1">Uncharacterized protein</fullName>
    </submittedName>
</protein>
<keyword evidence="2" id="KW-1185">Reference proteome</keyword>
<sequence length="68" mass="7770">MLENLCGKIREDCAGVMGKRKILRKENDYGDTSRFVEVASIWVHVFITELAPLPRPEHRSTINVQITS</sequence>
<organism evidence="2">
    <name type="scientific">Arabidopsis lyrata subsp. lyrata</name>
    <name type="common">Lyre-leaved rock-cress</name>
    <dbReference type="NCBI Taxonomy" id="81972"/>
    <lineage>
        <taxon>Eukaryota</taxon>
        <taxon>Viridiplantae</taxon>
        <taxon>Streptophyta</taxon>
        <taxon>Embryophyta</taxon>
        <taxon>Tracheophyta</taxon>
        <taxon>Spermatophyta</taxon>
        <taxon>Magnoliopsida</taxon>
        <taxon>eudicotyledons</taxon>
        <taxon>Gunneridae</taxon>
        <taxon>Pentapetalae</taxon>
        <taxon>rosids</taxon>
        <taxon>malvids</taxon>
        <taxon>Brassicales</taxon>
        <taxon>Brassicaceae</taxon>
        <taxon>Camelineae</taxon>
        <taxon>Arabidopsis</taxon>
    </lineage>
</organism>
<dbReference type="AlphaFoldDB" id="D7MQF6"/>
<accession>D7MQF6</accession>
<dbReference type="EMBL" id="GL348720">
    <property type="protein sequence ID" value="EFH42538.1"/>
    <property type="molecule type" value="Genomic_DNA"/>
</dbReference>
<dbReference type="HOGENOM" id="CLU_2797424_0_0_1"/>
<evidence type="ECO:0000313" key="2">
    <source>
        <dbReference type="Proteomes" id="UP000008694"/>
    </source>
</evidence>